<dbReference type="OrthoDB" id="294702at2759"/>
<keyword evidence="6" id="KW-0906">Nuclear pore complex</keyword>
<evidence type="ECO:0000256" key="2">
    <source>
        <dbReference type="ARBA" id="ARBA00022448"/>
    </source>
</evidence>
<evidence type="ECO:0000313" key="16">
    <source>
        <dbReference type="Proteomes" id="UP000310066"/>
    </source>
</evidence>
<proteinExistence type="inferred from homology"/>
<protein>
    <recommendedName>
        <fullName evidence="9">Nucleoporin NUP188</fullName>
    </recommendedName>
</protein>
<comment type="caution">
    <text evidence="15">The sequence shown here is derived from an EMBL/GenBank/DDBJ whole genome shotgun (WGS) entry which is preliminary data.</text>
</comment>
<evidence type="ECO:0000259" key="14">
    <source>
        <dbReference type="Pfam" id="PF21093"/>
    </source>
</evidence>
<dbReference type="STRING" id="329885.A0A4U0UJ01"/>
<dbReference type="GO" id="GO:0006405">
    <property type="term" value="P:RNA export from nucleus"/>
    <property type="evidence" value="ECO:0007669"/>
    <property type="project" value="TreeGrafter"/>
</dbReference>
<dbReference type="Pfam" id="PF10487">
    <property type="entry name" value="Nup188_N"/>
    <property type="match status" value="1"/>
</dbReference>
<evidence type="ECO:0000256" key="9">
    <source>
        <dbReference type="ARBA" id="ARBA00040174"/>
    </source>
</evidence>
<dbReference type="EMBL" id="NAJP01000068">
    <property type="protein sequence ID" value="TKA35554.1"/>
    <property type="molecule type" value="Genomic_DNA"/>
</dbReference>
<dbReference type="Pfam" id="PF00561">
    <property type="entry name" value="Abhydrolase_1"/>
    <property type="match status" value="1"/>
</dbReference>
<keyword evidence="4" id="KW-0653">Protein transport</keyword>
<keyword evidence="3" id="KW-0509">mRNA transport</keyword>
<dbReference type="SUPFAM" id="SSF53474">
    <property type="entry name" value="alpha/beta-Hydrolases"/>
    <property type="match status" value="1"/>
</dbReference>
<dbReference type="InterPro" id="IPR048883">
    <property type="entry name" value="Nup188_N-subdom_III"/>
</dbReference>
<dbReference type="InterPro" id="IPR044840">
    <property type="entry name" value="Nup188"/>
</dbReference>
<keyword evidence="5" id="KW-0811">Translocation</keyword>
<feature type="domain" description="Nucleoporin Nup188 N-terminal subdomain III" evidence="14">
    <location>
        <begin position="948"/>
        <end position="1401"/>
    </location>
</feature>
<dbReference type="Gene3D" id="3.40.50.1820">
    <property type="entry name" value="alpha/beta hydrolase"/>
    <property type="match status" value="1"/>
</dbReference>
<evidence type="ECO:0000313" key="15">
    <source>
        <dbReference type="EMBL" id="TKA35554.1"/>
    </source>
</evidence>
<evidence type="ECO:0000259" key="12">
    <source>
        <dbReference type="Pfam" id="PF10487"/>
    </source>
</evidence>
<evidence type="ECO:0000256" key="1">
    <source>
        <dbReference type="ARBA" id="ARBA00004567"/>
    </source>
</evidence>
<dbReference type="InterPro" id="IPR029058">
    <property type="entry name" value="AB_hydrolase_fold"/>
</dbReference>
<feature type="domain" description="Nucleoporin Nup188 N-terminal" evidence="12">
    <location>
        <begin position="465"/>
        <end position="647"/>
    </location>
</feature>
<evidence type="ECO:0000256" key="8">
    <source>
        <dbReference type="ARBA" id="ARBA00038387"/>
    </source>
</evidence>
<gene>
    <name evidence="15" type="ORF">B0A54_13141</name>
</gene>
<keyword evidence="2" id="KW-0813">Transport</keyword>
<comment type="subcellular location">
    <subcellularLocation>
        <location evidence="1">Nucleus</location>
        <location evidence="1">Nuclear pore complex</location>
    </subcellularLocation>
</comment>
<dbReference type="InterPro" id="IPR018864">
    <property type="entry name" value="Nucleoporin_Nup188_N"/>
</dbReference>
<accession>A0A4U0UJ01</accession>
<evidence type="ECO:0000256" key="7">
    <source>
        <dbReference type="ARBA" id="ARBA00023242"/>
    </source>
</evidence>
<feature type="region of interest" description="Disordered" evidence="10">
    <location>
        <begin position="659"/>
        <end position="694"/>
    </location>
</feature>
<feature type="domain" description="AB hydrolase-1" evidence="11">
    <location>
        <begin position="39"/>
        <end position="178"/>
    </location>
</feature>
<dbReference type="GO" id="GO:0017056">
    <property type="term" value="F:structural constituent of nuclear pore"/>
    <property type="evidence" value="ECO:0007669"/>
    <property type="project" value="InterPro"/>
</dbReference>
<dbReference type="PANTHER" id="PTHR31431">
    <property type="entry name" value="NUCLEOPORIN NUP188 HOMOLOG"/>
    <property type="match status" value="1"/>
</dbReference>
<feature type="domain" description="Nuclear pore protein Nup188 C-terminal" evidence="13">
    <location>
        <begin position="1731"/>
        <end position="2044"/>
    </location>
</feature>
<keyword evidence="7" id="KW-0539">Nucleus</keyword>
<evidence type="ECO:0000256" key="10">
    <source>
        <dbReference type="SAM" id="MobiDB-lite"/>
    </source>
</evidence>
<dbReference type="GO" id="GO:0051028">
    <property type="term" value="P:mRNA transport"/>
    <property type="evidence" value="ECO:0007669"/>
    <property type="project" value="UniProtKB-KW"/>
</dbReference>
<evidence type="ECO:0000256" key="4">
    <source>
        <dbReference type="ARBA" id="ARBA00022927"/>
    </source>
</evidence>
<dbReference type="PANTHER" id="PTHR31431:SF1">
    <property type="entry name" value="NUCLEOPORIN NUP188"/>
    <property type="match status" value="1"/>
</dbReference>
<reference evidence="15 16" key="1">
    <citation type="submission" date="2017-03" db="EMBL/GenBank/DDBJ databases">
        <title>Genomes of endolithic fungi from Antarctica.</title>
        <authorList>
            <person name="Coleine C."/>
            <person name="Masonjones S."/>
            <person name="Stajich J.E."/>
        </authorList>
    </citation>
    <scope>NUCLEOTIDE SEQUENCE [LARGE SCALE GENOMIC DNA]</scope>
    <source>
        <strain evidence="15 16">CCFEE 5311</strain>
    </source>
</reference>
<feature type="compositionally biased region" description="Basic and acidic residues" evidence="10">
    <location>
        <begin position="659"/>
        <end position="673"/>
    </location>
</feature>
<dbReference type="Pfam" id="PF21094">
    <property type="entry name" value="Nup188_SH3-like"/>
    <property type="match status" value="1"/>
</dbReference>
<dbReference type="GO" id="GO:0006606">
    <property type="term" value="P:protein import into nucleus"/>
    <property type="evidence" value="ECO:0007669"/>
    <property type="project" value="TreeGrafter"/>
</dbReference>
<dbReference type="Gene3D" id="1.25.10.70">
    <property type="match status" value="1"/>
</dbReference>
<evidence type="ECO:0000259" key="11">
    <source>
        <dbReference type="Pfam" id="PF00561"/>
    </source>
</evidence>
<evidence type="ECO:0000256" key="6">
    <source>
        <dbReference type="ARBA" id="ARBA00023132"/>
    </source>
</evidence>
<sequence>MSSHTTYSTSNAPVVDGTFTLGDGRRIAYNICGANNGYPVFHLHGWPGARTEVSLFALQAAELGARIIAIDRPGIGLSTPHPGRTVLDHALDIRQVAKHLGLKEYSVMGVSGGGQYALACAFVIPPEELRSVALVCGQGPVEISLEGMKFGNQIVVRGFQYCPSFIRLLMQGVSWTMKLLNMELVSNERILGYVQTLGRWSLLGVPEMDRKVMTDPDMMLAVITSVREHFRQGVDGCLEEGRVTTSSLGFDLRDVKRNVRLWYGRQDTDVPAAIGEEIARQLEESSTKLFDTRTAPIHVAQCGSGDYDLEQLKKDALWLAQNVKIEEEAALRIAIVERQERNRDQLVHTTGRTVKGSGHSGGTFGASVLRRSAAAFGRSAGAPGVPRFAIGDEHTRRDRVLELYLEERQAVLSISTELAGRHVIANVTESGANGTWLQDLAARAVAEQHDRATCRESPSEAAKTKQDRCKHEQAFLEETVKALRDCIERLDDSSRRPSVFGLEPAKQELYVSATLVYMTVILRLMLAHLHALDHLPEPTIILHWFNLMDSCAFMQYFQPTPALQNVGTLQSLASLVSLAMLQLPKAVARVTDIFTASRRAGVRYPELGDKLYIDDESCVKSLNKIIYDAGRTNVVLAAPAMYAWSLVAKLIRDGAERLRARREKPDRQGHEDGGSSDTETGDGITRRESSDGAETEIEKRWAWFHQPELEDARDDPARYWAMAAVDGLDVYGLIASCSGTLTAAYGAELSFPTALIAREKMYDLLREGLNLVSYEVPVMDALLAVLAPDLPHRDTQRFGTLATRFLADTESLRAAILDQALARYPYELSPLLRLCSALSAAKTPDTGGPPQVGQILEGLQTVTLMVPEQFRSYMLENEDENANALILTEDLAIFSPKRQQTFYGESRFLLDREVRDAEQEGARNVLLIPAGTPGMIVREDRPMVLTLKHPHSGLEYIGLVLSTLLPGNDQISSTLGASETDKATAAEAITLITALLTAALKQQGLEEARFILGRLGFALHDETDIVAVITDLFELELLAFIAQETEPGSLELCIACADFLAKLMHVSPERAWSFLARSSLLSSSGGASSLAAIVENVEAQTGSFGFLAACAKLYAECLRDAVAGLVKRKGRPNRAGGRFDSPMQGLDATPERTVSLVLQGYTRVMLDVLRDMESWRFGVVEEKGVVLSSVVDTFEHLLRWSYGLNVPAHRATVKPKERMTAVLISSAEAIVDAIAPVTGDGAIPLLDMMDAAFAEATSLGDDLLPLVHREALIEQARSLLRLLKRLLLTARTLEPQRALRLANQLLKVMPVLTVLYALESAWKSDILMLMTELVRALACTTSDPQPLLSGLSADAAKSFFSVISDLDRPMRDFDLERDVWTFLTAALESRQQWFSMYMLTGTLPRDRFKPSTATTNGTADAKGKSLLDHALDEVTNITQIVPARARAMLRFVAAAQRTWVWATVTVRSHAEFLKNTLAWMEEIRAPSRGAKDVDHEVSASEHQTAAYLCDVLVLGLHAGLETGDPTVLKSLTGSKLGFLTQHGVSVNAYNRSLHRNLSENLVRKFVDVDLADFKRAAGNTSEHAGLLTYDYELAETVLGYQALAWEGNGDRRTQGFAAEFLRANMNLSLVDAQTNLLRSWGALVMTLSECVGIEDAAQEPLIVTVKACLEANAKAGMDEPNTTEVLQLRANVAFVVLSKLVGVGCAKPGMKDLLVREVQGENGQRRRESGAWDLVKISPVNFDVATAREDLRYYRTLLRILFLAIRPHAYIPLTKPVKGDGKASLSAENASVLVDIVAKTVVPGFRALCGNLHAEDMAIASPADFSLIIALLQAVLAVQGVGIAHLPLATAIADTSLVRGALSLYSWADQLAEVMNDDPVYGEVAMTTLVALSGVPQVAEQMALQGVLLQLSGAKLSNYFRKPGGKGQWDEPVGLFAVIWTEGFLPLCLNLLSAVGPAIAGEVSAFLNSFPEQLKRAEEAFRSEGPDSYGRRRQQHSGDVTLGLVREAQALVFIASTLQSDLARAAAEGITATDVAPLRYDLENAR</sequence>
<dbReference type="Pfam" id="PF18378">
    <property type="entry name" value="Nup188_C"/>
    <property type="match status" value="1"/>
</dbReference>
<dbReference type="GO" id="GO:0044611">
    <property type="term" value="C:nuclear pore inner ring"/>
    <property type="evidence" value="ECO:0007669"/>
    <property type="project" value="TreeGrafter"/>
</dbReference>
<dbReference type="Pfam" id="PF21093">
    <property type="entry name" value="Nup188_N-subdom_III"/>
    <property type="match status" value="1"/>
</dbReference>
<evidence type="ECO:0000256" key="5">
    <source>
        <dbReference type="ARBA" id="ARBA00023010"/>
    </source>
</evidence>
<feature type="compositionally biased region" description="Basic and acidic residues" evidence="10">
    <location>
        <begin position="684"/>
        <end position="694"/>
    </location>
</feature>
<comment type="similarity">
    <text evidence="8">Belongs to the Nup188 family.</text>
</comment>
<dbReference type="InterPro" id="IPR041634">
    <property type="entry name" value="Nup188_C"/>
</dbReference>
<evidence type="ECO:0000259" key="13">
    <source>
        <dbReference type="Pfam" id="PF18378"/>
    </source>
</evidence>
<evidence type="ECO:0000256" key="3">
    <source>
        <dbReference type="ARBA" id="ARBA00022816"/>
    </source>
</evidence>
<dbReference type="InterPro" id="IPR000073">
    <property type="entry name" value="AB_hydrolase_1"/>
</dbReference>
<name>A0A4U0UJ01_9PEZI</name>
<dbReference type="Proteomes" id="UP000310066">
    <property type="component" value="Unassembled WGS sequence"/>
</dbReference>
<organism evidence="15 16">
    <name type="scientific">Friedmanniomyces endolithicus</name>
    <dbReference type="NCBI Taxonomy" id="329885"/>
    <lineage>
        <taxon>Eukaryota</taxon>
        <taxon>Fungi</taxon>
        <taxon>Dikarya</taxon>
        <taxon>Ascomycota</taxon>
        <taxon>Pezizomycotina</taxon>
        <taxon>Dothideomycetes</taxon>
        <taxon>Dothideomycetidae</taxon>
        <taxon>Mycosphaerellales</taxon>
        <taxon>Teratosphaeriaceae</taxon>
        <taxon>Friedmanniomyces</taxon>
    </lineage>
</organism>